<dbReference type="EMBL" id="WHOC01000071">
    <property type="protein sequence ID" value="NOU86954.1"/>
    <property type="molecule type" value="Genomic_DNA"/>
</dbReference>
<dbReference type="RefSeq" id="WP_171690170.1">
    <property type="nucleotide sequence ID" value="NZ_WHOC01000071.1"/>
</dbReference>
<gene>
    <name evidence="1" type="ORF">GC102_14365</name>
</gene>
<accession>A0ABX1Z2B9</accession>
<protein>
    <submittedName>
        <fullName evidence="1">Uncharacterized protein</fullName>
    </submittedName>
</protein>
<proteinExistence type="predicted"/>
<sequence>MHAETGRTKKHFFICLQAHLVKQYFRHNGRLEPGQIWMHSFLRAICFTFQEAGESPFQCMIAE</sequence>
<evidence type="ECO:0000313" key="1">
    <source>
        <dbReference type="EMBL" id="NOU86954.1"/>
    </source>
</evidence>
<evidence type="ECO:0000313" key="2">
    <source>
        <dbReference type="Proteomes" id="UP000658690"/>
    </source>
</evidence>
<keyword evidence="2" id="KW-1185">Reference proteome</keyword>
<reference evidence="1 2" key="1">
    <citation type="submission" date="2019-10" db="EMBL/GenBank/DDBJ databases">
        <title>Description of Paenibacillus choica sp. nov.</title>
        <authorList>
            <person name="Carlier A."/>
            <person name="Qi S."/>
        </authorList>
    </citation>
    <scope>NUCLEOTIDE SEQUENCE [LARGE SCALE GENOMIC DNA]</scope>
    <source>
        <strain evidence="1 2">LMG 31460</strain>
    </source>
</reference>
<organism evidence="1 2">
    <name type="scientific">Paenibacillus germinis</name>
    <dbReference type="NCBI Taxonomy" id="2654979"/>
    <lineage>
        <taxon>Bacteria</taxon>
        <taxon>Bacillati</taxon>
        <taxon>Bacillota</taxon>
        <taxon>Bacilli</taxon>
        <taxon>Bacillales</taxon>
        <taxon>Paenibacillaceae</taxon>
        <taxon>Paenibacillus</taxon>
    </lineage>
</organism>
<comment type="caution">
    <text evidence="1">The sequence shown here is derived from an EMBL/GenBank/DDBJ whole genome shotgun (WGS) entry which is preliminary data.</text>
</comment>
<name>A0ABX1Z2B9_9BACL</name>
<dbReference type="Proteomes" id="UP000658690">
    <property type="component" value="Unassembled WGS sequence"/>
</dbReference>